<reference evidence="1 2" key="2">
    <citation type="journal article" date="2012" name="Eukaryot. Cell">
        <title>Genome update of Botrytis cinerea strains B05.10 and T4.</title>
        <authorList>
            <person name="Staats M."/>
            <person name="van Kan J.A."/>
        </authorList>
    </citation>
    <scope>NUCLEOTIDE SEQUENCE [LARGE SCALE GENOMIC DNA]</scope>
    <source>
        <strain evidence="1 2">B05.10</strain>
    </source>
</reference>
<dbReference type="OrthoDB" id="5326346at2759"/>
<name>A0A384JYI4_BOTFB</name>
<evidence type="ECO:0000313" key="1">
    <source>
        <dbReference type="EMBL" id="ATZ55640.1"/>
    </source>
</evidence>
<dbReference type="VEuPathDB" id="FungiDB:Bcin12g02140"/>
<dbReference type="RefSeq" id="XP_024552099.1">
    <property type="nucleotide sequence ID" value="XM_024696291.1"/>
</dbReference>
<keyword evidence="2" id="KW-1185">Reference proteome</keyword>
<reference evidence="1 2" key="1">
    <citation type="journal article" date="2011" name="PLoS Genet.">
        <title>Genomic analysis of the necrotrophic fungal pathogens Sclerotinia sclerotiorum and Botrytis cinerea.</title>
        <authorList>
            <person name="Amselem J."/>
            <person name="Cuomo C.A."/>
            <person name="van Kan J.A."/>
            <person name="Viaud M."/>
            <person name="Benito E.P."/>
            <person name="Couloux A."/>
            <person name="Coutinho P.M."/>
            <person name="de Vries R.P."/>
            <person name="Dyer P.S."/>
            <person name="Fillinger S."/>
            <person name="Fournier E."/>
            <person name="Gout L."/>
            <person name="Hahn M."/>
            <person name="Kohn L."/>
            <person name="Lapalu N."/>
            <person name="Plummer K.M."/>
            <person name="Pradier J.M."/>
            <person name="Quevillon E."/>
            <person name="Sharon A."/>
            <person name="Simon A."/>
            <person name="ten Have A."/>
            <person name="Tudzynski B."/>
            <person name="Tudzynski P."/>
            <person name="Wincker P."/>
            <person name="Andrew M."/>
            <person name="Anthouard V."/>
            <person name="Beever R.E."/>
            <person name="Beffa R."/>
            <person name="Benoit I."/>
            <person name="Bouzid O."/>
            <person name="Brault B."/>
            <person name="Chen Z."/>
            <person name="Choquer M."/>
            <person name="Collemare J."/>
            <person name="Cotton P."/>
            <person name="Danchin E.G."/>
            <person name="Da Silva C."/>
            <person name="Gautier A."/>
            <person name="Giraud C."/>
            <person name="Giraud T."/>
            <person name="Gonzalez C."/>
            <person name="Grossetete S."/>
            <person name="Guldener U."/>
            <person name="Henrissat B."/>
            <person name="Howlett B.J."/>
            <person name="Kodira C."/>
            <person name="Kretschmer M."/>
            <person name="Lappartient A."/>
            <person name="Leroch M."/>
            <person name="Levis C."/>
            <person name="Mauceli E."/>
            <person name="Neuveglise C."/>
            <person name="Oeser B."/>
            <person name="Pearson M."/>
            <person name="Poulain J."/>
            <person name="Poussereau N."/>
            <person name="Quesneville H."/>
            <person name="Rascle C."/>
            <person name="Schumacher J."/>
            <person name="Segurens B."/>
            <person name="Sexton A."/>
            <person name="Silva E."/>
            <person name="Sirven C."/>
            <person name="Soanes D.M."/>
            <person name="Talbot N.J."/>
            <person name="Templeton M."/>
            <person name="Yandava C."/>
            <person name="Yarden O."/>
            <person name="Zeng Q."/>
            <person name="Rollins J.A."/>
            <person name="Lebrun M.H."/>
            <person name="Dickman M."/>
        </authorList>
    </citation>
    <scope>NUCLEOTIDE SEQUENCE [LARGE SCALE GENOMIC DNA]</scope>
    <source>
        <strain evidence="1 2">B05.10</strain>
    </source>
</reference>
<protein>
    <recommendedName>
        <fullName evidence="3">BTB domain-containing protein</fullName>
    </recommendedName>
</protein>
<dbReference type="GeneID" id="36394707"/>
<evidence type="ECO:0000313" key="2">
    <source>
        <dbReference type="Proteomes" id="UP000001798"/>
    </source>
</evidence>
<proteinExistence type="predicted"/>
<accession>A0A384JYI4</accession>
<dbReference type="AlphaFoldDB" id="A0A384JYI4"/>
<organism evidence="1 2">
    <name type="scientific">Botryotinia fuckeliana (strain B05.10)</name>
    <name type="common">Noble rot fungus</name>
    <name type="synonym">Botrytis cinerea</name>
    <dbReference type="NCBI Taxonomy" id="332648"/>
    <lineage>
        <taxon>Eukaryota</taxon>
        <taxon>Fungi</taxon>
        <taxon>Dikarya</taxon>
        <taxon>Ascomycota</taxon>
        <taxon>Pezizomycotina</taxon>
        <taxon>Leotiomycetes</taxon>
        <taxon>Helotiales</taxon>
        <taxon>Sclerotiniaceae</taxon>
        <taxon>Botrytis</taxon>
    </lineage>
</organism>
<dbReference type="Proteomes" id="UP000001798">
    <property type="component" value="Chromosome 12"/>
</dbReference>
<sequence>MAMSSIANIVIDPDGDLVLLLNPTTPDSQNFTEMMSALNSTCSTPDTEISRDADARRRASLELEVLTSESHMLYDDRILVSSKHMCLASPVFKAVIEGEFPEDVLPIAGKLGLPLPNDDPPAMKILIHIIHGRMNMVPLNIDLELFTQITILVDKYECHEVVRLLPLIWSYGLSDSFSETSWTDIARWVCIAWQFELEEEFLKATQMIREGSDCSLETLMNSINYDLPIPKYVVDKLESCRLEGIRKTVKILQDTINEYQSTSHICVAHEVPWFCSSSGKFHHSSDDLPLHKNDCDSMVLGTLIKSAMSNGLYPLPEQPYNSWSLKSLTAKVDLLRPDSLCAKFIKKELENHDIMGKIRESIRAIDKSGLALTSCKELALC</sequence>
<dbReference type="InterPro" id="IPR011333">
    <property type="entry name" value="SKP1/BTB/POZ_sf"/>
</dbReference>
<dbReference type="EMBL" id="CP009816">
    <property type="protein sequence ID" value="ATZ55640.1"/>
    <property type="molecule type" value="Genomic_DNA"/>
</dbReference>
<evidence type="ECO:0008006" key="3">
    <source>
        <dbReference type="Google" id="ProtNLM"/>
    </source>
</evidence>
<gene>
    <name evidence="1" type="ORF">BCIN_12g02140</name>
</gene>
<reference evidence="1 2" key="3">
    <citation type="journal article" date="2017" name="Mol. Plant Pathol.">
        <title>A gapless genome sequence of the fungus Botrytis cinerea.</title>
        <authorList>
            <person name="Van Kan J.A."/>
            <person name="Stassen J.H."/>
            <person name="Mosbach A."/>
            <person name="Van Der Lee T.A."/>
            <person name="Faino L."/>
            <person name="Farmer A.D."/>
            <person name="Papasotiriou D.G."/>
            <person name="Zhou S."/>
            <person name="Seidl M.F."/>
            <person name="Cottam E."/>
            <person name="Edel D."/>
            <person name="Hahn M."/>
            <person name="Schwartz D.C."/>
            <person name="Dietrich R.A."/>
            <person name="Widdison S."/>
            <person name="Scalliet G."/>
        </authorList>
    </citation>
    <scope>NUCLEOTIDE SEQUENCE [LARGE SCALE GENOMIC DNA]</scope>
    <source>
        <strain evidence="1 2">B05.10</strain>
    </source>
</reference>
<dbReference type="Gene3D" id="3.30.710.10">
    <property type="entry name" value="Potassium Channel Kv1.1, Chain A"/>
    <property type="match status" value="1"/>
</dbReference>
<dbReference type="KEGG" id="bfu:BCIN_12g02140"/>